<dbReference type="Proteomes" id="UP000265703">
    <property type="component" value="Unassembled WGS sequence"/>
</dbReference>
<organism evidence="2 3">
    <name type="scientific">Glomus cerebriforme</name>
    <dbReference type="NCBI Taxonomy" id="658196"/>
    <lineage>
        <taxon>Eukaryota</taxon>
        <taxon>Fungi</taxon>
        <taxon>Fungi incertae sedis</taxon>
        <taxon>Mucoromycota</taxon>
        <taxon>Glomeromycotina</taxon>
        <taxon>Glomeromycetes</taxon>
        <taxon>Glomerales</taxon>
        <taxon>Glomeraceae</taxon>
        <taxon>Glomus</taxon>
    </lineage>
</organism>
<feature type="non-terminal residue" evidence="2">
    <location>
        <position position="75"/>
    </location>
</feature>
<keyword evidence="1" id="KW-0175">Coiled coil</keyword>
<reference evidence="2 3" key="1">
    <citation type="submission" date="2018-06" db="EMBL/GenBank/DDBJ databases">
        <title>Comparative genomics reveals the genomic features of Rhizophagus irregularis, R. cerebriforme, R. diaphanum and Gigaspora rosea, and their symbiotic lifestyle signature.</title>
        <authorList>
            <person name="Morin E."/>
            <person name="San Clemente H."/>
            <person name="Chen E.C.H."/>
            <person name="De La Providencia I."/>
            <person name="Hainaut M."/>
            <person name="Kuo A."/>
            <person name="Kohler A."/>
            <person name="Murat C."/>
            <person name="Tang N."/>
            <person name="Roy S."/>
            <person name="Loubradou J."/>
            <person name="Henrissat B."/>
            <person name="Grigoriev I.V."/>
            <person name="Corradi N."/>
            <person name="Roux C."/>
            <person name="Martin F.M."/>
        </authorList>
    </citation>
    <scope>NUCLEOTIDE SEQUENCE [LARGE SCALE GENOMIC DNA]</scope>
    <source>
        <strain evidence="2 3">DAOM 227022</strain>
    </source>
</reference>
<evidence type="ECO:0000313" key="2">
    <source>
        <dbReference type="EMBL" id="RIA95510.1"/>
    </source>
</evidence>
<sequence>MSRITEIELESLVKQAEIEATTIVRINAAIEELQQEISGLKNSKSFKIEDLRMKKERIQTFLELCQNRNGRVQQN</sequence>
<name>A0A397TB86_9GLOM</name>
<dbReference type="AlphaFoldDB" id="A0A397TB86"/>
<evidence type="ECO:0000313" key="3">
    <source>
        <dbReference type="Proteomes" id="UP000265703"/>
    </source>
</evidence>
<gene>
    <name evidence="2" type="ORF">C1645_757433</name>
</gene>
<comment type="caution">
    <text evidence="2">The sequence shown here is derived from an EMBL/GenBank/DDBJ whole genome shotgun (WGS) entry which is preliminary data.</text>
</comment>
<dbReference type="EMBL" id="QKYT01000060">
    <property type="protein sequence ID" value="RIA95510.1"/>
    <property type="molecule type" value="Genomic_DNA"/>
</dbReference>
<feature type="coiled-coil region" evidence="1">
    <location>
        <begin position="23"/>
        <end position="50"/>
    </location>
</feature>
<protein>
    <submittedName>
        <fullName evidence="2">Uncharacterized protein</fullName>
    </submittedName>
</protein>
<keyword evidence="3" id="KW-1185">Reference proteome</keyword>
<proteinExistence type="predicted"/>
<evidence type="ECO:0000256" key="1">
    <source>
        <dbReference type="SAM" id="Coils"/>
    </source>
</evidence>
<accession>A0A397TB86</accession>